<name>A0A2G6PEW6_9GAMM</name>
<dbReference type="EMBL" id="PDTV01000007">
    <property type="protein sequence ID" value="PIE83106.1"/>
    <property type="molecule type" value="Genomic_DNA"/>
</dbReference>
<reference evidence="1 2" key="1">
    <citation type="submission" date="2017-10" db="EMBL/GenBank/DDBJ databases">
        <title>Novel microbial diversity and functional potential in the marine mammal oral microbiome.</title>
        <authorList>
            <person name="Dudek N.K."/>
            <person name="Sun C.L."/>
            <person name="Burstein D."/>
            <person name="Kantor R.S."/>
            <person name="Aliaga Goltsman D.S."/>
            <person name="Bik E.M."/>
            <person name="Thomas B.C."/>
            <person name="Banfield J.F."/>
            <person name="Relman D.A."/>
        </authorList>
    </citation>
    <scope>NUCLEOTIDE SEQUENCE [LARGE SCALE GENOMIC DNA]</scope>
    <source>
        <strain evidence="1">DOLJORAL78_50_517</strain>
    </source>
</reference>
<dbReference type="Proteomes" id="UP000229278">
    <property type="component" value="Unassembled WGS sequence"/>
</dbReference>
<proteinExistence type="predicted"/>
<dbReference type="Gene3D" id="3.40.50.10770">
    <property type="entry name" value="Hypothetical protein VC1899 like domain (Restriction endonuclease-like)"/>
    <property type="match status" value="1"/>
</dbReference>
<gene>
    <name evidence="1" type="ORF">CSA09_03300</name>
</gene>
<dbReference type="AlphaFoldDB" id="A0A2G6PEW6"/>
<organism evidence="1 2">
    <name type="scientific">Candidatus Contendibacter odensensis</name>
    <dbReference type="NCBI Taxonomy" id="1400860"/>
    <lineage>
        <taxon>Bacteria</taxon>
        <taxon>Pseudomonadati</taxon>
        <taxon>Pseudomonadota</taxon>
        <taxon>Gammaproteobacteria</taxon>
        <taxon>Candidatus Competibacteraceae</taxon>
        <taxon>Candidatus Contendibacter</taxon>
    </lineage>
</organism>
<evidence type="ECO:0000313" key="2">
    <source>
        <dbReference type="Proteomes" id="UP000229278"/>
    </source>
</evidence>
<evidence type="ECO:0000313" key="1">
    <source>
        <dbReference type="EMBL" id="PIE83106.1"/>
    </source>
</evidence>
<comment type="caution">
    <text evidence="1">The sequence shown here is derived from an EMBL/GenBank/DDBJ whole genome shotgun (WGS) entry which is preliminary data.</text>
</comment>
<sequence length="183" mass="20671">MVGTSLLRPDLSGLPDADHYAKWLQRQPATDQSYLNQKVVQTLATAFAQRDELKIAEILVQLPGPTRLCSAEINSTTDLIARGYCQEHSTLCFCRPDTTEGPQVAQIIQHYYKLRNYRLNCTALPIFKTKILGVSVPEDCVNVRGCRTHYWNPDLHCASLFRPHPRADPGCWASKYAPRNSQL</sequence>
<accession>A0A2G6PEW6</accession>
<protein>
    <submittedName>
        <fullName evidence="1">Uncharacterized protein</fullName>
    </submittedName>
</protein>